<keyword evidence="2" id="KW-1185">Reference proteome</keyword>
<proteinExistence type="predicted"/>
<dbReference type="HOGENOM" id="CLU_2666070_0_0_9"/>
<dbReference type="AlphaFoldDB" id="B0TC15"/>
<organism evidence="1 2">
    <name type="scientific">Heliobacterium modesticaldum (strain ATCC 51547 / Ice1)</name>
    <dbReference type="NCBI Taxonomy" id="498761"/>
    <lineage>
        <taxon>Bacteria</taxon>
        <taxon>Bacillati</taxon>
        <taxon>Bacillota</taxon>
        <taxon>Clostridia</taxon>
        <taxon>Eubacteriales</taxon>
        <taxon>Heliobacteriaceae</taxon>
        <taxon>Heliomicrobium</taxon>
    </lineage>
</organism>
<evidence type="ECO:0000313" key="2">
    <source>
        <dbReference type="Proteomes" id="UP000008550"/>
    </source>
</evidence>
<gene>
    <name evidence="1" type="ORF">HM1_2759</name>
</gene>
<sequence>MDDLLVVMAHILDSVWTRLELDKSYRIPAEKSETYGACPFSFPRHILCRGTIKGRYSERTNDVLCVGETWKRKGR</sequence>
<protein>
    <submittedName>
        <fullName evidence="1">Uncharacterized protein</fullName>
    </submittedName>
</protein>
<dbReference type="EMBL" id="CP000930">
    <property type="protein sequence ID" value="ABZ85288.1"/>
    <property type="molecule type" value="Genomic_DNA"/>
</dbReference>
<dbReference type="KEGG" id="hmo:HM1_2759"/>
<dbReference type="Proteomes" id="UP000008550">
    <property type="component" value="Chromosome"/>
</dbReference>
<accession>B0TC15</accession>
<reference evidence="1 2" key="1">
    <citation type="journal article" date="2008" name="J. Bacteriol.">
        <title>The genome of Heliobacterium modesticaldum, a phototrophic representative of the Firmicutes containing the simplest photosynthetic apparatus.</title>
        <authorList>
            <person name="Sattley W.M."/>
            <person name="Madigan M.T."/>
            <person name="Swingley W.D."/>
            <person name="Cheung P.C."/>
            <person name="Clocksin K.M."/>
            <person name="Conrad A.L."/>
            <person name="Dejesa L.C."/>
            <person name="Honchak B.M."/>
            <person name="Jung D.O."/>
            <person name="Karbach L.E."/>
            <person name="Kurdoglu A."/>
            <person name="Lahiri S."/>
            <person name="Mastrian S.D."/>
            <person name="Page L.E."/>
            <person name="Taylor H.L."/>
            <person name="Wang Z.T."/>
            <person name="Raymond J."/>
            <person name="Chen M."/>
            <person name="Blankenship R.E."/>
            <person name="Touchman J.W."/>
        </authorList>
    </citation>
    <scope>NUCLEOTIDE SEQUENCE [LARGE SCALE GENOMIC DNA]</scope>
    <source>
        <strain evidence="2">ATCC 51547 / Ice1</strain>
    </source>
</reference>
<dbReference type="STRING" id="498761.HM1_2759"/>
<name>B0TC15_HELMI</name>
<evidence type="ECO:0000313" key="1">
    <source>
        <dbReference type="EMBL" id="ABZ85288.1"/>
    </source>
</evidence>